<dbReference type="PROSITE" id="PS50943">
    <property type="entry name" value="HTH_CROC1"/>
    <property type="match status" value="1"/>
</dbReference>
<evidence type="ECO:0000259" key="2">
    <source>
        <dbReference type="PROSITE" id="PS50943"/>
    </source>
</evidence>
<dbReference type="InterPro" id="IPR001387">
    <property type="entry name" value="Cro/C1-type_HTH"/>
</dbReference>
<protein>
    <recommendedName>
        <fullName evidence="2">HTH cro/C1-type domain-containing protein</fullName>
    </recommendedName>
</protein>
<dbReference type="SMART" id="SM00530">
    <property type="entry name" value="HTH_XRE"/>
    <property type="match status" value="1"/>
</dbReference>
<dbReference type="CDD" id="cd00093">
    <property type="entry name" value="HTH_XRE"/>
    <property type="match status" value="1"/>
</dbReference>
<dbReference type="PANTHER" id="PTHR46558">
    <property type="entry name" value="TRACRIPTIONAL REGULATORY PROTEIN-RELATED-RELATED"/>
    <property type="match status" value="1"/>
</dbReference>
<evidence type="ECO:0000313" key="3">
    <source>
        <dbReference type="EMBL" id="APM40583.1"/>
    </source>
</evidence>
<evidence type="ECO:0000313" key="4">
    <source>
        <dbReference type="Proteomes" id="UP000184604"/>
    </source>
</evidence>
<keyword evidence="1" id="KW-0238">DNA-binding</keyword>
<proteinExistence type="predicted"/>
<feature type="domain" description="HTH cro/C1-type" evidence="2">
    <location>
        <begin position="6"/>
        <end position="60"/>
    </location>
</feature>
<dbReference type="Pfam" id="PF01381">
    <property type="entry name" value="HTH_3"/>
    <property type="match status" value="1"/>
</dbReference>
<name>A0A1L5FC88_CLOKL</name>
<organism evidence="3 4">
    <name type="scientific">Clostridium kluyveri</name>
    <dbReference type="NCBI Taxonomy" id="1534"/>
    <lineage>
        <taxon>Bacteria</taxon>
        <taxon>Bacillati</taxon>
        <taxon>Bacillota</taxon>
        <taxon>Clostridia</taxon>
        <taxon>Eubacteriales</taxon>
        <taxon>Clostridiaceae</taxon>
        <taxon>Clostridium</taxon>
    </lineage>
</organism>
<dbReference type="Gene3D" id="1.10.260.40">
    <property type="entry name" value="lambda repressor-like DNA-binding domains"/>
    <property type="match status" value="1"/>
</dbReference>
<dbReference type="PANTHER" id="PTHR46558:SF4">
    <property type="entry name" value="DNA-BIDING PHAGE PROTEIN"/>
    <property type="match status" value="1"/>
</dbReference>
<dbReference type="SUPFAM" id="SSF47413">
    <property type="entry name" value="lambda repressor-like DNA-binding domains"/>
    <property type="match status" value="1"/>
</dbReference>
<evidence type="ECO:0000256" key="1">
    <source>
        <dbReference type="ARBA" id="ARBA00023125"/>
    </source>
</evidence>
<dbReference type="GO" id="GO:0003677">
    <property type="term" value="F:DNA binding"/>
    <property type="evidence" value="ECO:0007669"/>
    <property type="project" value="UniProtKB-KW"/>
</dbReference>
<dbReference type="AlphaFoldDB" id="A0A1L5FC88"/>
<reference evidence="3 4" key="1">
    <citation type="submission" date="2016-12" db="EMBL/GenBank/DDBJ databases">
        <title>Complete genome sequence of Clostridium kluyveri JZZ isolated from the pit mud of a Chinese flavor liquor-making factory.</title>
        <authorList>
            <person name="Wang Y."/>
        </authorList>
    </citation>
    <scope>NUCLEOTIDE SEQUENCE [LARGE SCALE GENOMIC DNA]</scope>
    <source>
        <strain evidence="3 4">JZZ</strain>
    </source>
</reference>
<dbReference type="Proteomes" id="UP000184604">
    <property type="component" value="Chromosome"/>
</dbReference>
<gene>
    <name evidence="3" type="ORF">BS101_18575</name>
</gene>
<dbReference type="RefSeq" id="WP_073540159.1">
    <property type="nucleotide sequence ID" value="NZ_CP018335.1"/>
</dbReference>
<dbReference type="EMBL" id="CP018335">
    <property type="protein sequence ID" value="APM40583.1"/>
    <property type="molecule type" value="Genomic_DNA"/>
</dbReference>
<accession>A0A1L5FC88</accession>
<sequence length="69" mass="7763">MFGKKLRQMRTKLKWSQAFLSEKTGIPQTTISDIETGKSIANVEQALKISRVLEVPVSKLLELDETVTT</sequence>
<dbReference type="InterPro" id="IPR010982">
    <property type="entry name" value="Lambda_DNA-bd_dom_sf"/>
</dbReference>